<name>A0A139H808_9PEZI</name>
<gene>
    <name evidence="3" type="ORF">AC578_4293</name>
</gene>
<feature type="transmembrane region" description="Helical" evidence="2">
    <location>
        <begin position="36"/>
        <end position="54"/>
    </location>
</feature>
<evidence type="ECO:0008006" key="5">
    <source>
        <dbReference type="Google" id="ProtNLM"/>
    </source>
</evidence>
<dbReference type="Proteomes" id="UP000070133">
    <property type="component" value="Unassembled WGS sequence"/>
</dbReference>
<dbReference type="OrthoDB" id="3210850at2759"/>
<accession>A0A139H808</accession>
<evidence type="ECO:0000256" key="1">
    <source>
        <dbReference type="SAM" id="MobiDB-lite"/>
    </source>
</evidence>
<keyword evidence="4" id="KW-1185">Reference proteome</keyword>
<feature type="compositionally biased region" description="Basic and acidic residues" evidence="1">
    <location>
        <begin position="359"/>
        <end position="375"/>
    </location>
</feature>
<sequence>MDEISPGLVLVRSLFGDPKPADGPYTPAPVPPAAKITSMVLNLITLPVLGACLTRRLERIQKWNRIPLSALLLLIIYIDSFLFIFTTALIKHIGINTSEGLCDGAILLCLACYMSTKVLIYTFLVEKAWIVRGCLKPRIESRLYLFNCFGMLLPYAIAVVLNFIWRISFIDTKGKCIIGMEKRAMMPLILFDVVVNAYLNILFIIPLRKMYSYRHGTGRMRNLALRTFLGSFATLTSSVVNLTVLMAVGGEPGWLCLMLCNADILFCVLVLHWATSFDSRGYTPNNSACQCSRNSRVGTVPIPVTPYPEPALKRRRNPFRVFSCEEEFPEGCWKAHPWDVSKHQDPVSKNTSESPSKLEVIDCKDSVTETRSENRTDDDEIQVAPRRLT</sequence>
<dbReference type="EMBL" id="LFZN01000110">
    <property type="protein sequence ID" value="KXS98606.1"/>
    <property type="molecule type" value="Genomic_DNA"/>
</dbReference>
<feature type="transmembrane region" description="Helical" evidence="2">
    <location>
        <begin position="66"/>
        <end position="85"/>
    </location>
</feature>
<feature type="transmembrane region" description="Helical" evidence="2">
    <location>
        <begin position="144"/>
        <end position="165"/>
    </location>
</feature>
<feature type="region of interest" description="Disordered" evidence="1">
    <location>
        <begin position="343"/>
        <end position="389"/>
    </location>
</feature>
<dbReference type="PANTHER" id="PTHR38848:SF3">
    <property type="entry name" value="G-PROTEIN COUPLED RECEPTORS FAMILY 3 PROFILE DOMAIN-CONTAINING PROTEIN"/>
    <property type="match status" value="1"/>
</dbReference>
<dbReference type="PANTHER" id="PTHR38848">
    <property type="entry name" value="G-PROTEIN COUPLED RECEPTORS FAMILY 3 PROFILE DOMAIN-CONTAINING PROTEIN"/>
    <property type="match status" value="1"/>
</dbReference>
<protein>
    <recommendedName>
        <fullName evidence="5">G-protein coupled receptors family 1 profile domain-containing protein</fullName>
    </recommendedName>
</protein>
<evidence type="ECO:0000256" key="2">
    <source>
        <dbReference type="SAM" id="Phobius"/>
    </source>
</evidence>
<feature type="transmembrane region" description="Helical" evidence="2">
    <location>
        <begin position="228"/>
        <end position="248"/>
    </location>
</feature>
<feature type="transmembrane region" description="Helical" evidence="2">
    <location>
        <begin position="254"/>
        <end position="274"/>
    </location>
</feature>
<feature type="transmembrane region" description="Helical" evidence="2">
    <location>
        <begin position="105"/>
        <end position="124"/>
    </location>
</feature>
<comment type="caution">
    <text evidence="3">The sequence shown here is derived from an EMBL/GenBank/DDBJ whole genome shotgun (WGS) entry which is preliminary data.</text>
</comment>
<evidence type="ECO:0000313" key="3">
    <source>
        <dbReference type="EMBL" id="KXS98606.1"/>
    </source>
</evidence>
<keyword evidence="2" id="KW-1133">Transmembrane helix</keyword>
<proteinExistence type="predicted"/>
<evidence type="ECO:0000313" key="4">
    <source>
        <dbReference type="Proteomes" id="UP000070133"/>
    </source>
</evidence>
<reference evidence="3 4" key="1">
    <citation type="submission" date="2015-07" db="EMBL/GenBank/DDBJ databases">
        <title>Comparative genomics of the Sigatoka disease complex on banana suggests a link between parallel evolutionary changes in Pseudocercospora fijiensis and Pseudocercospora eumusae and increased virulence on the banana host.</title>
        <authorList>
            <person name="Chang T.-C."/>
            <person name="Salvucci A."/>
            <person name="Crous P.W."/>
            <person name="Stergiopoulos I."/>
        </authorList>
    </citation>
    <scope>NUCLEOTIDE SEQUENCE [LARGE SCALE GENOMIC DNA]</scope>
    <source>
        <strain evidence="3 4">CBS 114824</strain>
    </source>
</reference>
<keyword evidence="2" id="KW-0812">Transmembrane</keyword>
<organism evidence="3 4">
    <name type="scientific">Pseudocercospora eumusae</name>
    <dbReference type="NCBI Taxonomy" id="321146"/>
    <lineage>
        <taxon>Eukaryota</taxon>
        <taxon>Fungi</taxon>
        <taxon>Dikarya</taxon>
        <taxon>Ascomycota</taxon>
        <taxon>Pezizomycotina</taxon>
        <taxon>Dothideomycetes</taxon>
        <taxon>Dothideomycetidae</taxon>
        <taxon>Mycosphaerellales</taxon>
        <taxon>Mycosphaerellaceae</taxon>
        <taxon>Pseudocercospora</taxon>
    </lineage>
</organism>
<keyword evidence="2" id="KW-0472">Membrane</keyword>
<feature type="transmembrane region" description="Helical" evidence="2">
    <location>
        <begin position="185"/>
        <end position="207"/>
    </location>
</feature>
<dbReference type="AlphaFoldDB" id="A0A139H808"/>